<keyword evidence="10" id="KW-1185">Reference proteome</keyword>
<dbReference type="InterPro" id="IPR004089">
    <property type="entry name" value="MCPsignal_dom"/>
</dbReference>
<dbReference type="RefSeq" id="WP_068900625.1">
    <property type="nucleotide sequence ID" value="NZ_JBHUIF010000009.1"/>
</dbReference>
<keyword evidence="2 4" id="KW-0807">Transducer</keyword>
<gene>
    <name evidence="9" type="ORF">A8L45_07005</name>
</gene>
<dbReference type="GO" id="GO:0016020">
    <property type="term" value="C:membrane"/>
    <property type="evidence" value="ECO:0007669"/>
    <property type="project" value="UniProtKB-SubCell"/>
</dbReference>
<feature type="domain" description="HAMP" evidence="8">
    <location>
        <begin position="326"/>
        <end position="378"/>
    </location>
</feature>
<comment type="similarity">
    <text evidence="3">Belongs to the methyl-accepting chemotaxis (MCP) protein family.</text>
</comment>
<evidence type="ECO:0000313" key="9">
    <source>
        <dbReference type="EMBL" id="ODA34290.1"/>
    </source>
</evidence>
<dbReference type="Pfam" id="PF00672">
    <property type="entry name" value="HAMP"/>
    <property type="match status" value="1"/>
</dbReference>
<keyword evidence="6" id="KW-0472">Membrane</keyword>
<feature type="transmembrane region" description="Helical" evidence="6">
    <location>
        <begin position="302"/>
        <end position="322"/>
    </location>
</feature>
<name>A0A1C3EM33_9GAMM</name>
<dbReference type="CDD" id="cd06225">
    <property type="entry name" value="HAMP"/>
    <property type="match status" value="1"/>
</dbReference>
<evidence type="ECO:0000256" key="5">
    <source>
        <dbReference type="SAM" id="MobiDB-lite"/>
    </source>
</evidence>
<dbReference type="SMART" id="SM00304">
    <property type="entry name" value="HAMP"/>
    <property type="match status" value="1"/>
</dbReference>
<organism evidence="9 10">
    <name type="scientific">Veronia pacifica</name>
    <dbReference type="NCBI Taxonomy" id="1080227"/>
    <lineage>
        <taxon>Bacteria</taxon>
        <taxon>Pseudomonadati</taxon>
        <taxon>Pseudomonadota</taxon>
        <taxon>Gammaproteobacteria</taxon>
        <taxon>Vibrionales</taxon>
        <taxon>Vibrionaceae</taxon>
        <taxon>Veronia</taxon>
    </lineage>
</organism>
<evidence type="ECO:0000256" key="1">
    <source>
        <dbReference type="ARBA" id="ARBA00004370"/>
    </source>
</evidence>
<protein>
    <submittedName>
        <fullName evidence="9">Chemotaxis protein</fullName>
    </submittedName>
</protein>
<dbReference type="PROSITE" id="PS50885">
    <property type="entry name" value="HAMP"/>
    <property type="match status" value="1"/>
</dbReference>
<evidence type="ECO:0000256" key="6">
    <source>
        <dbReference type="SAM" id="Phobius"/>
    </source>
</evidence>
<dbReference type="Pfam" id="PF00015">
    <property type="entry name" value="MCPsignal"/>
    <property type="match status" value="1"/>
</dbReference>
<accession>A0A1C3EM33</accession>
<evidence type="ECO:0000256" key="2">
    <source>
        <dbReference type="ARBA" id="ARBA00023224"/>
    </source>
</evidence>
<dbReference type="PROSITE" id="PS50111">
    <property type="entry name" value="CHEMOTAXIS_TRANSDUC_2"/>
    <property type="match status" value="1"/>
</dbReference>
<dbReference type="EMBL" id="LYBM01000009">
    <property type="protein sequence ID" value="ODA34290.1"/>
    <property type="molecule type" value="Genomic_DNA"/>
</dbReference>
<sequence>MRISVVQRTVIGFSLMFCLIAILSSVSFFNAKSMQSKIEQITEKSTPVVVASSHLINQLIETSLFVKTFGNAGQNSDMAEFNRLMTQYQRTLDDISLKMTESNEQRTLSIIAMESTRYFDEAQSLISLKQQLIEVDKQDHALSLKFMRLEDTYQWAADLLLQKASTQRSLHNRAELITSGIARDLKNLRRADRDTDLISLRKTLTKDIEIALKRLQRIAVPEDVKQRFTKNLNRIAEFTLGADGLIETLNQQNQLVNRISEATFSVESQLNNIQEQLNDYVEHANQLAIQSKLDADKALSDALFSVITGTLISAIIGLFVVISTTRKIQRPLSKIRRVLNQLTAGDMRQRTNYISQDEFGELSRAIDSMADTMASTLAQFGSGANQVLDEASRSASVSENSRHRAEDQRSRTEQVATAIAQMEVSAKEIARATEMTVSEVDSANQAADNGRNQVTLSRELTESLSANVEQAATDMAQLSQYSANIGSVLHVIEEIAEQTNLLALNAAIEAARAGTQGRGFAVVAEEVRALANRTQQSTEEIKAMIGNLQDNAGKMADSMANSQKQMSDCLQQTRITDDMLQDIAGRMTAIQEMAVHVAQATEEQIKVSTDVAEHIHGIAVVASDAEKDAVASAENSASLSELARGQQSLISKFRV</sequence>
<keyword evidence="6" id="KW-0812">Transmembrane</keyword>
<proteinExistence type="inferred from homology"/>
<dbReference type="SUPFAM" id="SSF58104">
    <property type="entry name" value="Methyl-accepting chemotaxis protein (MCP) signaling domain"/>
    <property type="match status" value="1"/>
</dbReference>
<dbReference type="PANTHER" id="PTHR32089:SF70">
    <property type="entry name" value="ENERGY TAXIS MODULATING METHYL ACCEPTING SENSORY TRANSDUCER"/>
    <property type="match status" value="1"/>
</dbReference>
<feature type="compositionally biased region" description="Basic and acidic residues" evidence="5">
    <location>
        <begin position="400"/>
        <end position="412"/>
    </location>
</feature>
<feature type="domain" description="Methyl-accepting transducer" evidence="7">
    <location>
        <begin position="383"/>
        <end position="619"/>
    </location>
</feature>
<dbReference type="OrthoDB" id="5579179at2"/>
<comment type="caution">
    <text evidence="9">The sequence shown here is derived from an EMBL/GenBank/DDBJ whole genome shotgun (WGS) entry which is preliminary data.</text>
</comment>
<feature type="region of interest" description="Disordered" evidence="5">
    <location>
        <begin position="389"/>
        <end position="412"/>
    </location>
</feature>
<dbReference type="InterPro" id="IPR003660">
    <property type="entry name" value="HAMP_dom"/>
</dbReference>
<comment type="subcellular location">
    <subcellularLocation>
        <location evidence="1">Membrane</location>
    </subcellularLocation>
</comment>
<evidence type="ECO:0000313" key="10">
    <source>
        <dbReference type="Proteomes" id="UP000094936"/>
    </source>
</evidence>
<dbReference type="AlphaFoldDB" id="A0A1C3EM33"/>
<dbReference type="Gene3D" id="1.10.287.950">
    <property type="entry name" value="Methyl-accepting chemotaxis protein"/>
    <property type="match status" value="1"/>
</dbReference>
<keyword evidence="6" id="KW-1133">Transmembrane helix</keyword>
<dbReference type="SMART" id="SM00283">
    <property type="entry name" value="MA"/>
    <property type="match status" value="1"/>
</dbReference>
<reference evidence="9 10" key="1">
    <citation type="submission" date="2016-05" db="EMBL/GenBank/DDBJ databases">
        <title>Genomic Taxonomy of the Vibrionaceae.</title>
        <authorList>
            <person name="Gomez-Gil B."/>
            <person name="Enciso-Ibarra J."/>
        </authorList>
    </citation>
    <scope>NUCLEOTIDE SEQUENCE [LARGE SCALE GENOMIC DNA]</scope>
    <source>
        <strain evidence="9 10">CAIM 1920</strain>
    </source>
</reference>
<evidence type="ECO:0000256" key="4">
    <source>
        <dbReference type="PROSITE-ProRule" id="PRU00284"/>
    </source>
</evidence>
<dbReference type="PANTHER" id="PTHR32089">
    <property type="entry name" value="METHYL-ACCEPTING CHEMOTAXIS PROTEIN MCPB"/>
    <property type="match status" value="1"/>
</dbReference>
<evidence type="ECO:0000256" key="3">
    <source>
        <dbReference type="ARBA" id="ARBA00029447"/>
    </source>
</evidence>
<evidence type="ECO:0000259" key="8">
    <source>
        <dbReference type="PROSITE" id="PS50885"/>
    </source>
</evidence>
<dbReference type="STRING" id="1080227.A8L45_07005"/>
<dbReference type="Proteomes" id="UP000094936">
    <property type="component" value="Unassembled WGS sequence"/>
</dbReference>
<dbReference type="GO" id="GO:0006935">
    <property type="term" value="P:chemotaxis"/>
    <property type="evidence" value="ECO:0007669"/>
    <property type="project" value="UniProtKB-ARBA"/>
</dbReference>
<dbReference type="GO" id="GO:0007165">
    <property type="term" value="P:signal transduction"/>
    <property type="evidence" value="ECO:0007669"/>
    <property type="project" value="UniProtKB-KW"/>
</dbReference>
<dbReference type="FunFam" id="1.10.287.950:FF:000001">
    <property type="entry name" value="Methyl-accepting chemotaxis sensory transducer"/>
    <property type="match status" value="1"/>
</dbReference>
<evidence type="ECO:0000259" key="7">
    <source>
        <dbReference type="PROSITE" id="PS50111"/>
    </source>
</evidence>